<comment type="caution">
    <text evidence="1">The sequence shown here is derived from an EMBL/GenBank/DDBJ whole genome shotgun (WGS) entry which is preliminary data.</text>
</comment>
<accession>A0AAV7UV19</accession>
<reference evidence="1" key="1">
    <citation type="journal article" date="2022" name="bioRxiv">
        <title>Sequencing and chromosome-scale assembly of the giantPleurodeles waltlgenome.</title>
        <authorList>
            <person name="Brown T."/>
            <person name="Elewa A."/>
            <person name="Iarovenko S."/>
            <person name="Subramanian E."/>
            <person name="Araus A.J."/>
            <person name="Petzold A."/>
            <person name="Susuki M."/>
            <person name="Suzuki K.-i.T."/>
            <person name="Hayashi T."/>
            <person name="Toyoda A."/>
            <person name="Oliveira C."/>
            <person name="Osipova E."/>
            <person name="Leigh N.D."/>
            <person name="Simon A."/>
            <person name="Yun M.H."/>
        </authorList>
    </citation>
    <scope>NUCLEOTIDE SEQUENCE</scope>
    <source>
        <strain evidence="1">20211129_DDA</strain>
        <tissue evidence="1">Liver</tissue>
    </source>
</reference>
<keyword evidence="2" id="KW-1185">Reference proteome</keyword>
<name>A0AAV7UV19_PLEWA</name>
<dbReference type="AlphaFoldDB" id="A0AAV7UV19"/>
<organism evidence="1 2">
    <name type="scientific">Pleurodeles waltl</name>
    <name type="common">Iberian ribbed newt</name>
    <dbReference type="NCBI Taxonomy" id="8319"/>
    <lineage>
        <taxon>Eukaryota</taxon>
        <taxon>Metazoa</taxon>
        <taxon>Chordata</taxon>
        <taxon>Craniata</taxon>
        <taxon>Vertebrata</taxon>
        <taxon>Euteleostomi</taxon>
        <taxon>Amphibia</taxon>
        <taxon>Batrachia</taxon>
        <taxon>Caudata</taxon>
        <taxon>Salamandroidea</taxon>
        <taxon>Salamandridae</taxon>
        <taxon>Pleurodelinae</taxon>
        <taxon>Pleurodeles</taxon>
    </lineage>
</organism>
<gene>
    <name evidence="1" type="ORF">NDU88_002210</name>
</gene>
<sequence>MSRTHCGCISAGWPCRTFCGEREFGRKQTGTTSTCPRYYECCDSGEAPVSSITHSADSRQLKADAQHRVRLLSSANRFTLEEGLCSPH</sequence>
<evidence type="ECO:0000313" key="1">
    <source>
        <dbReference type="EMBL" id="KAJ1192904.1"/>
    </source>
</evidence>
<proteinExistence type="predicted"/>
<evidence type="ECO:0000313" key="2">
    <source>
        <dbReference type="Proteomes" id="UP001066276"/>
    </source>
</evidence>
<dbReference type="Proteomes" id="UP001066276">
    <property type="component" value="Chromosome 2_2"/>
</dbReference>
<protein>
    <submittedName>
        <fullName evidence="1">Uncharacterized protein</fullName>
    </submittedName>
</protein>
<dbReference type="EMBL" id="JANPWB010000004">
    <property type="protein sequence ID" value="KAJ1192904.1"/>
    <property type="molecule type" value="Genomic_DNA"/>
</dbReference>